<organism evidence="1 2">
    <name type="scientific">Tautonia plasticadhaerens</name>
    <dbReference type="NCBI Taxonomy" id="2527974"/>
    <lineage>
        <taxon>Bacteria</taxon>
        <taxon>Pseudomonadati</taxon>
        <taxon>Planctomycetota</taxon>
        <taxon>Planctomycetia</taxon>
        <taxon>Isosphaerales</taxon>
        <taxon>Isosphaeraceae</taxon>
        <taxon>Tautonia</taxon>
    </lineage>
</organism>
<dbReference type="Proteomes" id="UP000317835">
    <property type="component" value="Plasmid pElP_1"/>
</dbReference>
<accession>A0A518HER8</accession>
<dbReference type="AlphaFoldDB" id="A0A518HER8"/>
<keyword evidence="1" id="KW-0614">Plasmid</keyword>
<evidence type="ECO:0000313" key="2">
    <source>
        <dbReference type="Proteomes" id="UP000317835"/>
    </source>
</evidence>
<keyword evidence="2" id="KW-1185">Reference proteome</keyword>
<dbReference type="KEGG" id="tpla:ElP_72860"/>
<geneLocation type="plasmid" evidence="2">
    <name>pelp_1</name>
</geneLocation>
<proteinExistence type="predicted"/>
<sequence length="102" mass="11926">MGYLKYVCLIFAEDKLADFEGLLRTIRPRSGPNWATEKIRWTRRNRNRLRSLMREHAAVAGHPSVDRVRALELWANRANVRRDDLAGPKAPIPHFRGHRCPR</sequence>
<protein>
    <submittedName>
        <fullName evidence="1">Uncharacterized protein</fullName>
    </submittedName>
</protein>
<gene>
    <name evidence="1" type="ORF">ElP_72860</name>
</gene>
<name>A0A518HER8_9BACT</name>
<reference evidence="1 2" key="1">
    <citation type="submission" date="2019-02" db="EMBL/GenBank/DDBJ databases">
        <title>Deep-cultivation of Planctomycetes and their phenomic and genomic characterization uncovers novel biology.</title>
        <authorList>
            <person name="Wiegand S."/>
            <person name="Jogler M."/>
            <person name="Boedeker C."/>
            <person name="Pinto D."/>
            <person name="Vollmers J."/>
            <person name="Rivas-Marin E."/>
            <person name="Kohn T."/>
            <person name="Peeters S.H."/>
            <person name="Heuer A."/>
            <person name="Rast P."/>
            <person name="Oberbeckmann S."/>
            <person name="Bunk B."/>
            <person name="Jeske O."/>
            <person name="Meyerdierks A."/>
            <person name="Storesund J.E."/>
            <person name="Kallscheuer N."/>
            <person name="Luecker S."/>
            <person name="Lage O.M."/>
            <person name="Pohl T."/>
            <person name="Merkel B.J."/>
            <person name="Hornburger P."/>
            <person name="Mueller R.-W."/>
            <person name="Bruemmer F."/>
            <person name="Labrenz M."/>
            <person name="Spormann A.M."/>
            <person name="Op den Camp H."/>
            <person name="Overmann J."/>
            <person name="Amann R."/>
            <person name="Jetten M.S.M."/>
            <person name="Mascher T."/>
            <person name="Medema M.H."/>
            <person name="Devos D.P."/>
            <person name="Kaster A.-K."/>
            <person name="Ovreas L."/>
            <person name="Rohde M."/>
            <person name="Galperin M.Y."/>
            <person name="Jogler C."/>
        </authorList>
    </citation>
    <scope>NUCLEOTIDE SEQUENCE [LARGE SCALE GENOMIC DNA]</scope>
    <source>
        <strain evidence="1 2">ElP</strain>
        <plasmid evidence="2">pelp_1</plasmid>
    </source>
</reference>
<dbReference type="EMBL" id="CP036427">
    <property type="protein sequence ID" value="QDV39322.1"/>
    <property type="molecule type" value="Genomic_DNA"/>
</dbReference>
<evidence type="ECO:0000313" key="1">
    <source>
        <dbReference type="EMBL" id="QDV39322.1"/>
    </source>
</evidence>